<comment type="caution">
    <text evidence="1">The sequence shown here is derived from an EMBL/GenBank/DDBJ whole genome shotgun (WGS) entry which is preliminary data.</text>
</comment>
<proteinExistence type="predicted"/>
<protein>
    <submittedName>
        <fullName evidence="1">Uncharacterized protein</fullName>
    </submittedName>
</protein>
<evidence type="ECO:0000313" key="1">
    <source>
        <dbReference type="EMBL" id="TGM04867.1"/>
    </source>
</evidence>
<dbReference type="SUPFAM" id="SSF50998">
    <property type="entry name" value="Quinoprotein alcohol dehydrogenase-like"/>
    <property type="match status" value="1"/>
</dbReference>
<dbReference type="AlphaFoldDB" id="A0A5F2BHJ3"/>
<dbReference type="RefSeq" id="WP_135670427.1">
    <property type="nucleotide sequence ID" value="NZ_RQGN01000038.1"/>
</dbReference>
<organism evidence="1 2">
    <name type="scientific">Leptospira barantonii</name>
    <dbReference type="NCBI Taxonomy" id="2023184"/>
    <lineage>
        <taxon>Bacteria</taxon>
        <taxon>Pseudomonadati</taxon>
        <taxon>Spirochaetota</taxon>
        <taxon>Spirochaetia</taxon>
        <taxon>Leptospirales</taxon>
        <taxon>Leptospiraceae</taxon>
        <taxon>Leptospira</taxon>
    </lineage>
</organism>
<dbReference type="InterPro" id="IPR013431">
    <property type="entry name" value="Delta_60_rpt"/>
</dbReference>
<gene>
    <name evidence="1" type="ORF">EHQ76_07435</name>
</gene>
<dbReference type="Proteomes" id="UP000298429">
    <property type="component" value="Unassembled WGS sequence"/>
</dbReference>
<evidence type="ECO:0000313" key="2">
    <source>
        <dbReference type="Proteomes" id="UP000298429"/>
    </source>
</evidence>
<dbReference type="OrthoDB" id="9802683at2"/>
<dbReference type="Pfam" id="PF17164">
    <property type="entry name" value="DUF5122"/>
    <property type="match status" value="1"/>
</dbReference>
<sequence length="384" mass="39837">MFLPISHFHSKIQKSYVDNVVVAALNSGATIYALLQIGNILFLGGNFTSIGGVSRNGIAAVDATTGTLLPFFNAGGVGGGTPVVMTFHFTGSMLLVGGYFTSFGGATRNGIAAIDPNTGTLLPWYPTGGVGGPSFFLSSFAQKGNYLYLAGHFTSIGGIARTRLAAVDLSNASVLSWYPTGGAISGFPRKIVLGEDGNTLFLGGSFLNVGGVAKARLVALDSNTGSVLPFTPPLFSSSSSSTPYVDQIIQIGSKLFIAGDFNTISSQNRMNFAVVDATTGALLSDYPPNGGISGYGVYALAKKENSILLMGVFTSIAGVSRFGIANLDPANMQVLSWYPPNGLGNTDVSIQKASVFGPDTLWISGYFSNIGGLPRNGIAKLNLF</sequence>
<accession>A0A5F2BHJ3</accession>
<dbReference type="InterPro" id="IPR011047">
    <property type="entry name" value="Quinoprotein_ADH-like_sf"/>
</dbReference>
<name>A0A5F2BHJ3_9LEPT</name>
<dbReference type="InterPro" id="IPR015943">
    <property type="entry name" value="WD40/YVTN_repeat-like_dom_sf"/>
</dbReference>
<dbReference type="Gene3D" id="2.130.10.10">
    <property type="entry name" value="YVTN repeat-like/Quinoprotein amine dehydrogenase"/>
    <property type="match status" value="2"/>
</dbReference>
<reference evidence="1 2" key="1">
    <citation type="journal article" date="2019" name="PLoS Negl. Trop. Dis.">
        <title>Revisiting the worldwide diversity of Leptospira species in the environment.</title>
        <authorList>
            <person name="Vincent A.T."/>
            <person name="Schiettekatte O."/>
            <person name="Bourhy P."/>
            <person name="Veyrier F.J."/>
            <person name="Picardeau M."/>
        </authorList>
    </citation>
    <scope>NUCLEOTIDE SEQUENCE [LARGE SCALE GENOMIC DNA]</scope>
    <source>
        <strain evidence="1 2">201702444</strain>
    </source>
</reference>
<dbReference type="EMBL" id="RQGN01000038">
    <property type="protein sequence ID" value="TGM04867.1"/>
    <property type="molecule type" value="Genomic_DNA"/>
</dbReference>